<sequence length="90" mass="10262">MYARYNTRAGISGHPKRIYYASDMACAYIETCCGYTSSYRIGCLRIILSFNFHNKTCVFIYHGFSSYITKISRCCFIISSGAIKSQSYLC</sequence>
<protein>
    <submittedName>
        <fullName evidence="1">Uncharacterized protein</fullName>
    </submittedName>
</protein>
<evidence type="ECO:0000313" key="1">
    <source>
        <dbReference type="EnsemblPlants" id="TuG1812G0400003233.01.T02"/>
    </source>
</evidence>
<organism evidence="1 2">
    <name type="scientific">Triticum urartu</name>
    <name type="common">Red wild einkorn</name>
    <name type="synonym">Crithodium urartu</name>
    <dbReference type="NCBI Taxonomy" id="4572"/>
    <lineage>
        <taxon>Eukaryota</taxon>
        <taxon>Viridiplantae</taxon>
        <taxon>Streptophyta</taxon>
        <taxon>Embryophyta</taxon>
        <taxon>Tracheophyta</taxon>
        <taxon>Spermatophyta</taxon>
        <taxon>Magnoliopsida</taxon>
        <taxon>Liliopsida</taxon>
        <taxon>Poales</taxon>
        <taxon>Poaceae</taxon>
        <taxon>BOP clade</taxon>
        <taxon>Pooideae</taxon>
        <taxon>Triticodae</taxon>
        <taxon>Triticeae</taxon>
        <taxon>Triticinae</taxon>
        <taxon>Triticum</taxon>
    </lineage>
</organism>
<dbReference type="EnsemblPlants" id="TuG1812G0400003233.01.T03">
    <property type="protein sequence ID" value="TuG1812G0400003233.01.T03"/>
    <property type="gene ID" value="TuG1812G0400003233.01"/>
</dbReference>
<reference evidence="2" key="1">
    <citation type="journal article" date="2013" name="Nature">
        <title>Draft genome of the wheat A-genome progenitor Triticum urartu.</title>
        <authorList>
            <person name="Ling H.Q."/>
            <person name="Zhao S."/>
            <person name="Liu D."/>
            <person name="Wang J."/>
            <person name="Sun H."/>
            <person name="Zhang C."/>
            <person name="Fan H."/>
            <person name="Li D."/>
            <person name="Dong L."/>
            <person name="Tao Y."/>
            <person name="Gao C."/>
            <person name="Wu H."/>
            <person name="Li Y."/>
            <person name="Cui Y."/>
            <person name="Guo X."/>
            <person name="Zheng S."/>
            <person name="Wang B."/>
            <person name="Yu K."/>
            <person name="Liang Q."/>
            <person name="Yang W."/>
            <person name="Lou X."/>
            <person name="Chen J."/>
            <person name="Feng M."/>
            <person name="Jian J."/>
            <person name="Zhang X."/>
            <person name="Luo G."/>
            <person name="Jiang Y."/>
            <person name="Liu J."/>
            <person name="Wang Z."/>
            <person name="Sha Y."/>
            <person name="Zhang B."/>
            <person name="Wu H."/>
            <person name="Tang D."/>
            <person name="Shen Q."/>
            <person name="Xue P."/>
            <person name="Zou S."/>
            <person name="Wang X."/>
            <person name="Liu X."/>
            <person name="Wang F."/>
            <person name="Yang Y."/>
            <person name="An X."/>
            <person name="Dong Z."/>
            <person name="Zhang K."/>
            <person name="Zhang X."/>
            <person name="Luo M.C."/>
            <person name="Dvorak J."/>
            <person name="Tong Y."/>
            <person name="Wang J."/>
            <person name="Yang H."/>
            <person name="Li Z."/>
            <person name="Wang D."/>
            <person name="Zhang A."/>
            <person name="Wang J."/>
        </authorList>
    </citation>
    <scope>NUCLEOTIDE SEQUENCE</scope>
    <source>
        <strain evidence="2">cv. G1812</strain>
    </source>
</reference>
<proteinExistence type="predicted"/>
<reference evidence="1" key="3">
    <citation type="submission" date="2022-06" db="UniProtKB">
        <authorList>
            <consortium name="EnsemblPlants"/>
        </authorList>
    </citation>
    <scope>IDENTIFICATION</scope>
</reference>
<dbReference type="Gramene" id="TuG1812G0400003233.01.T02">
    <property type="protein sequence ID" value="TuG1812G0400003233.01.T02"/>
    <property type="gene ID" value="TuG1812G0400003233.01"/>
</dbReference>
<dbReference type="AlphaFoldDB" id="A0A8R7Q7X7"/>
<reference evidence="1" key="2">
    <citation type="submission" date="2018-03" db="EMBL/GenBank/DDBJ databases">
        <title>The Triticum urartu genome reveals the dynamic nature of wheat genome evolution.</title>
        <authorList>
            <person name="Ling H."/>
            <person name="Ma B."/>
            <person name="Shi X."/>
            <person name="Liu H."/>
            <person name="Dong L."/>
            <person name="Sun H."/>
            <person name="Cao Y."/>
            <person name="Gao Q."/>
            <person name="Zheng S."/>
            <person name="Li Y."/>
            <person name="Yu Y."/>
            <person name="Du H."/>
            <person name="Qi M."/>
            <person name="Li Y."/>
            <person name="Yu H."/>
            <person name="Cui Y."/>
            <person name="Wang N."/>
            <person name="Chen C."/>
            <person name="Wu H."/>
            <person name="Zhao Y."/>
            <person name="Zhang J."/>
            <person name="Li Y."/>
            <person name="Zhou W."/>
            <person name="Zhang B."/>
            <person name="Hu W."/>
            <person name="Eijk M."/>
            <person name="Tang J."/>
            <person name="Witsenboer H."/>
            <person name="Zhao S."/>
            <person name="Li Z."/>
            <person name="Zhang A."/>
            <person name="Wang D."/>
            <person name="Liang C."/>
        </authorList>
    </citation>
    <scope>NUCLEOTIDE SEQUENCE [LARGE SCALE GENOMIC DNA]</scope>
    <source>
        <strain evidence="1">cv. G1812</strain>
    </source>
</reference>
<evidence type="ECO:0000313" key="2">
    <source>
        <dbReference type="Proteomes" id="UP000015106"/>
    </source>
</evidence>
<name>A0A8R7Q7X7_TRIUA</name>
<dbReference type="EnsemblPlants" id="TuG1812G0400003233.01.T02">
    <property type="protein sequence ID" value="TuG1812G0400003233.01.T02"/>
    <property type="gene ID" value="TuG1812G0400003233.01"/>
</dbReference>
<accession>A0A8R7Q7X7</accession>
<dbReference type="Gramene" id="TuG1812G0400003233.01.T03">
    <property type="protein sequence ID" value="TuG1812G0400003233.01.T03"/>
    <property type="gene ID" value="TuG1812G0400003233.01"/>
</dbReference>
<keyword evidence="2" id="KW-1185">Reference proteome</keyword>
<dbReference type="Proteomes" id="UP000015106">
    <property type="component" value="Chromosome 4"/>
</dbReference>